<proteinExistence type="predicted"/>
<dbReference type="Proteomes" id="UP001500064">
    <property type="component" value="Unassembled WGS sequence"/>
</dbReference>
<name>A0ABP4TUS2_9ACTN</name>
<sequence>MAVYVIGPTPKIALYDLESELITATYPLPASGRKVRRDSTENKLTEADTAVELVWTGDATLRMVRKIGFKRVRVQVYGIDVATGSVRPERAYAITGTTEEALSGR</sequence>
<dbReference type="RefSeq" id="WP_346115080.1">
    <property type="nucleotide sequence ID" value="NZ_BAAAMU010000199.1"/>
</dbReference>
<gene>
    <name evidence="1" type="ORF">GCM10009733_107570</name>
</gene>
<comment type="caution">
    <text evidence="1">The sequence shown here is derived from an EMBL/GenBank/DDBJ whole genome shotgun (WGS) entry which is preliminary data.</text>
</comment>
<evidence type="ECO:0000313" key="2">
    <source>
        <dbReference type="Proteomes" id="UP001500064"/>
    </source>
</evidence>
<organism evidence="1 2">
    <name type="scientific">Nonomuraea maheshkhaliensis</name>
    <dbReference type="NCBI Taxonomy" id="419590"/>
    <lineage>
        <taxon>Bacteria</taxon>
        <taxon>Bacillati</taxon>
        <taxon>Actinomycetota</taxon>
        <taxon>Actinomycetes</taxon>
        <taxon>Streptosporangiales</taxon>
        <taxon>Streptosporangiaceae</taxon>
        <taxon>Nonomuraea</taxon>
    </lineage>
</organism>
<protein>
    <submittedName>
        <fullName evidence="1">Uncharacterized protein</fullName>
    </submittedName>
</protein>
<dbReference type="EMBL" id="BAAAMU010000199">
    <property type="protein sequence ID" value="GAA1694243.1"/>
    <property type="molecule type" value="Genomic_DNA"/>
</dbReference>
<keyword evidence="2" id="KW-1185">Reference proteome</keyword>
<reference evidence="2" key="1">
    <citation type="journal article" date="2019" name="Int. J. Syst. Evol. Microbiol.">
        <title>The Global Catalogue of Microorganisms (GCM) 10K type strain sequencing project: providing services to taxonomists for standard genome sequencing and annotation.</title>
        <authorList>
            <consortium name="The Broad Institute Genomics Platform"/>
            <consortium name="The Broad Institute Genome Sequencing Center for Infectious Disease"/>
            <person name="Wu L."/>
            <person name="Ma J."/>
        </authorList>
    </citation>
    <scope>NUCLEOTIDE SEQUENCE [LARGE SCALE GENOMIC DNA]</scope>
    <source>
        <strain evidence="2">JCM 13929</strain>
    </source>
</reference>
<evidence type="ECO:0000313" key="1">
    <source>
        <dbReference type="EMBL" id="GAA1694243.1"/>
    </source>
</evidence>
<accession>A0ABP4TUS2</accession>